<evidence type="ECO:0000313" key="2">
    <source>
        <dbReference type="Proteomes" id="UP001362999"/>
    </source>
</evidence>
<reference evidence="1 2" key="1">
    <citation type="journal article" date="2024" name="J Genomics">
        <title>Draft genome sequencing and assembly of Favolaschia claudopus CIRM-BRFM 2984 isolated from oak limbs.</title>
        <authorList>
            <person name="Navarro D."/>
            <person name="Drula E."/>
            <person name="Chaduli D."/>
            <person name="Cazenave R."/>
            <person name="Ahrendt S."/>
            <person name="Wang J."/>
            <person name="Lipzen A."/>
            <person name="Daum C."/>
            <person name="Barry K."/>
            <person name="Grigoriev I.V."/>
            <person name="Favel A."/>
            <person name="Rosso M.N."/>
            <person name="Martin F."/>
        </authorList>
    </citation>
    <scope>NUCLEOTIDE SEQUENCE [LARGE SCALE GENOMIC DNA]</scope>
    <source>
        <strain evidence="1 2">CIRM-BRFM 2984</strain>
    </source>
</reference>
<evidence type="ECO:0008006" key="3">
    <source>
        <dbReference type="Google" id="ProtNLM"/>
    </source>
</evidence>
<evidence type="ECO:0000313" key="1">
    <source>
        <dbReference type="EMBL" id="KAK6978063.1"/>
    </source>
</evidence>
<dbReference type="InterPro" id="IPR032675">
    <property type="entry name" value="LRR_dom_sf"/>
</dbReference>
<proteinExistence type="predicted"/>
<organism evidence="1 2">
    <name type="scientific">Favolaschia claudopus</name>
    <dbReference type="NCBI Taxonomy" id="2862362"/>
    <lineage>
        <taxon>Eukaryota</taxon>
        <taxon>Fungi</taxon>
        <taxon>Dikarya</taxon>
        <taxon>Basidiomycota</taxon>
        <taxon>Agaricomycotina</taxon>
        <taxon>Agaricomycetes</taxon>
        <taxon>Agaricomycetidae</taxon>
        <taxon>Agaricales</taxon>
        <taxon>Marasmiineae</taxon>
        <taxon>Mycenaceae</taxon>
        <taxon>Favolaschia</taxon>
    </lineage>
</organism>
<gene>
    <name evidence="1" type="ORF">R3P38DRAFT_3120613</name>
</gene>
<dbReference type="Proteomes" id="UP001362999">
    <property type="component" value="Unassembled WGS sequence"/>
</dbReference>
<dbReference type="SUPFAM" id="SSF52047">
    <property type="entry name" value="RNI-like"/>
    <property type="match status" value="1"/>
</dbReference>
<sequence length="541" mass="60246">MHRCLAVPEILEIICGEVVEPVSSASTGNVNGSMPTSTQLSTCAALARTCRIFSHAALRSLWNRQNSFDPFLALLPADLFSPMHDEVWKFDRAVVPKDMERALVYSRHVKQFSVDPGAWERISKVIPMLSMCSPGGFLFPQLRVLLVQRGISDAVALRSLLPPTLESFEMRSKATIEAASLVSTLGNLCPNLKHVSVSLSKGSMSSAHSTSFLVCASDNLVSLNMNETPTMEALLHLGQLPSLATLDFRSLPPASTLHAPPSASHPLFGRLRKLEIWDVGIQPAIEFLKLFFHNASLVSIDLRFSATTHWTLPKTQSLYDTLTVACAHGFLRELKLHTYDDDAEEREQPEMPGSVLRTLTCFHELRILFIPGSLALDDNAFNELTLSWPNMAYLVFDKSCGTSATPSLTLESLRILARNCPQIWGTRFDIDATEVPSAHDTRIVGHKLTSISINSSPISEPAAVARYLSSLYPNLEAIFTRADEFEIENRDMDLLDFEDVERDRIWGKVRRLLPEFQKARKEEGGHSDLKSSLRRIFLSMI</sequence>
<dbReference type="AlphaFoldDB" id="A0AAV9ZCL5"/>
<name>A0AAV9ZCL5_9AGAR</name>
<keyword evidence="2" id="KW-1185">Reference proteome</keyword>
<dbReference type="EMBL" id="JAWWNJ010000162">
    <property type="protein sequence ID" value="KAK6978063.1"/>
    <property type="molecule type" value="Genomic_DNA"/>
</dbReference>
<comment type="caution">
    <text evidence="1">The sequence shown here is derived from an EMBL/GenBank/DDBJ whole genome shotgun (WGS) entry which is preliminary data.</text>
</comment>
<accession>A0AAV9ZCL5</accession>
<protein>
    <recommendedName>
        <fullName evidence="3">F-box domain-containing protein</fullName>
    </recommendedName>
</protein>
<dbReference type="Gene3D" id="3.80.10.10">
    <property type="entry name" value="Ribonuclease Inhibitor"/>
    <property type="match status" value="1"/>
</dbReference>